<dbReference type="InterPro" id="IPR036691">
    <property type="entry name" value="Endo/exonu/phosph_ase_sf"/>
</dbReference>
<accession>A0AA45C804</accession>
<keyword evidence="2" id="KW-0378">Hydrolase</keyword>
<feature type="domain" description="Endonuclease/exonuclease/phosphatase" evidence="1">
    <location>
        <begin position="37"/>
        <end position="270"/>
    </location>
</feature>
<dbReference type="AlphaFoldDB" id="A0AA45C804"/>
<comment type="caution">
    <text evidence="2">The sequence shown here is derived from an EMBL/GenBank/DDBJ whole genome shotgun (WGS) entry which is preliminary data.</text>
</comment>
<organism evidence="2 3">
    <name type="scientific">Oceanotoga teriensis</name>
    <dbReference type="NCBI Taxonomy" id="515440"/>
    <lineage>
        <taxon>Bacteria</taxon>
        <taxon>Thermotogati</taxon>
        <taxon>Thermotogota</taxon>
        <taxon>Thermotogae</taxon>
        <taxon>Petrotogales</taxon>
        <taxon>Petrotogaceae</taxon>
        <taxon>Oceanotoga</taxon>
    </lineage>
</organism>
<evidence type="ECO:0000313" key="2">
    <source>
        <dbReference type="EMBL" id="PWJ95627.1"/>
    </source>
</evidence>
<dbReference type="Gene3D" id="3.60.10.10">
    <property type="entry name" value="Endonuclease/exonuclease/phosphatase"/>
    <property type="match status" value="1"/>
</dbReference>
<reference evidence="2 3" key="1">
    <citation type="submission" date="2018-05" db="EMBL/GenBank/DDBJ databases">
        <title>Genomic Encyclopedia of Type Strains, Phase IV (KMG-IV): sequencing the most valuable type-strain genomes for metagenomic binning, comparative biology and taxonomic classification.</title>
        <authorList>
            <person name="Goeker M."/>
        </authorList>
    </citation>
    <scope>NUCLEOTIDE SEQUENCE [LARGE SCALE GENOMIC DNA]</scope>
    <source>
        <strain evidence="2 3">DSM 24906</strain>
    </source>
</reference>
<dbReference type="GO" id="GO:0016787">
    <property type="term" value="F:hydrolase activity"/>
    <property type="evidence" value="ECO:0007669"/>
    <property type="project" value="UniProtKB-KW"/>
</dbReference>
<evidence type="ECO:0000259" key="1">
    <source>
        <dbReference type="Pfam" id="PF03372"/>
    </source>
</evidence>
<keyword evidence="2" id="KW-0540">Nuclease</keyword>
<keyword evidence="2" id="KW-0255">Endonuclease</keyword>
<dbReference type="PANTHER" id="PTHR14859">
    <property type="entry name" value="CALCOFLUOR WHITE HYPERSENSITIVE PROTEIN PRECURSOR"/>
    <property type="match status" value="1"/>
</dbReference>
<name>A0AA45C804_9BACT</name>
<dbReference type="GO" id="GO:0016020">
    <property type="term" value="C:membrane"/>
    <property type="evidence" value="ECO:0007669"/>
    <property type="project" value="GOC"/>
</dbReference>
<dbReference type="EMBL" id="QGGI01000004">
    <property type="protein sequence ID" value="PWJ95627.1"/>
    <property type="molecule type" value="Genomic_DNA"/>
</dbReference>
<proteinExistence type="predicted"/>
<keyword evidence="3" id="KW-1185">Reference proteome</keyword>
<dbReference type="SUPFAM" id="SSF56219">
    <property type="entry name" value="DNase I-like"/>
    <property type="match status" value="1"/>
</dbReference>
<dbReference type="InterPro" id="IPR005135">
    <property type="entry name" value="Endo/exonuclease/phosphatase"/>
</dbReference>
<dbReference type="GO" id="GO:0006506">
    <property type="term" value="P:GPI anchor biosynthetic process"/>
    <property type="evidence" value="ECO:0007669"/>
    <property type="project" value="TreeGrafter"/>
</dbReference>
<dbReference type="PANTHER" id="PTHR14859:SF1">
    <property type="entry name" value="PGAP2-INTERACTING PROTEIN"/>
    <property type="match status" value="1"/>
</dbReference>
<sequence>MKIKDKVFILFIILFGGFYMNAQDITFFKEDIKIKVMTYNIRGGKSYPDNVQNLENIIKTIEKDSPDILMLQEVGYRERINWFEYKEQKGQEQTKIIAEKFGMDYYFYLTENTDYFGNAILSKYPIKEKFGYDLPLPTNLTSEEQKKAWQRGAVGLIIDVNGVEIMVISTHLGLLGIKEVKSELNEIYKRSINSNMPVLIAGDFNLEYEEIKSNLSAMFYDFGSVNHEINKRLKTIPSTNPNRQIDYILATKKDFNIYDCKTISSQASDHIPIISILGVKKN</sequence>
<dbReference type="Proteomes" id="UP000245921">
    <property type="component" value="Unassembled WGS sequence"/>
</dbReference>
<evidence type="ECO:0000313" key="3">
    <source>
        <dbReference type="Proteomes" id="UP000245921"/>
    </source>
</evidence>
<dbReference type="GO" id="GO:0004519">
    <property type="term" value="F:endonuclease activity"/>
    <property type="evidence" value="ECO:0007669"/>
    <property type="project" value="UniProtKB-KW"/>
</dbReference>
<protein>
    <submittedName>
        <fullName evidence="2">Endonuclease/exonuclease/phosphatase family metal-dependent hydrolase</fullName>
    </submittedName>
</protein>
<dbReference type="InterPro" id="IPR051916">
    <property type="entry name" value="GPI-anchor_lipid_remodeler"/>
</dbReference>
<dbReference type="Pfam" id="PF03372">
    <property type="entry name" value="Exo_endo_phos"/>
    <property type="match status" value="1"/>
</dbReference>
<gene>
    <name evidence="2" type="ORF">C7380_10441</name>
</gene>